<proteinExistence type="predicted"/>
<organism evidence="2 3">
    <name type="scientific">Eumeta variegata</name>
    <name type="common">Bagworm moth</name>
    <name type="synonym">Eumeta japonica</name>
    <dbReference type="NCBI Taxonomy" id="151549"/>
    <lineage>
        <taxon>Eukaryota</taxon>
        <taxon>Metazoa</taxon>
        <taxon>Ecdysozoa</taxon>
        <taxon>Arthropoda</taxon>
        <taxon>Hexapoda</taxon>
        <taxon>Insecta</taxon>
        <taxon>Pterygota</taxon>
        <taxon>Neoptera</taxon>
        <taxon>Endopterygota</taxon>
        <taxon>Lepidoptera</taxon>
        <taxon>Glossata</taxon>
        <taxon>Ditrysia</taxon>
        <taxon>Tineoidea</taxon>
        <taxon>Psychidae</taxon>
        <taxon>Oiketicinae</taxon>
        <taxon>Eumeta</taxon>
    </lineage>
</organism>
<sequence>MKLRSFALVLYDSKRQLSVPNQHLNGVEHSASSPSIWNILFKDEKNADERRRKDKRKALNLHGTVQVKAVFGDGGSAVRDAASEPAGTRVDPDKHG</sequence>
<protein>
    <submittedName>
        <fullName evidence="2">Uncharacterized protein</fullName>
    </submittedName>
</protein>
<gene>
    <name evidence="2" type="ORF">EVAR_63268_1</name>
</gene>
<evidence type="ECO:0000313" key="3">
    <source>
        <dbReference type="Proteomes" id="UP000299102"/>
    </source>
</evidence>
<dbReference type="Proteomes" id="UP000299102">
    <property type="component" value="Unassembled WGS sequence"/>
</dbReference>
<accession>A0A4C1YWN2</accession>
<evidence type="ECO:0000313" key="2">
    <source>
        <dbReference type="EMBL" id="GBP80518.1"/>
    </source>
</evidence>
<dbReference type="AlphaFoldDB" id="A0A4C1YWN2"/>
<reference evidence="2 3" key="1">
    <citation type="journal article" date="2019" name="Commun. Biol.">
        <title>The bagworm genome reveals a unique fibroin gene that provides high tensile strength.</title>
        <authorList>
            <person name="Kono N."/>
            <person name="Nakamura H."/>
            <person name="Ohtoshi R."/>
            <person name="Tomita M."/>
            <person name="Numata K."/>
            <person name="Arakawa K."/>
        </authorList>
    </citation>
    <scope>NUCLEOTIDE SEQUENCE [LARGE SCALE GENOMIC DNA]</scope>
</reference>
<name>A0A4C1YWN2_EUMVA</name>
<evidence type="ECO:0000256" key="1">
    <source>
        <dbReference type="SAM" id="MobiDB-lite"/>
    </source>
</evidence>
<feature type="region of interest" description="Disordered" evidence="1">
    <location>
        <begin position="74"/>
        <end position="96"/>
    </location>
</feature>
<comment type="caution">
    <text evidence="2">The sequence shown here is derived from an EMBL/GenBank/DDBJ whole genome shotgun (WGS) entry which is preliminary data.</text>
</comment>
<dbReference type="EMBL" id="BGZK01001466">
    <property type="protein sequence ID" value="GBP80518.1"/>
    <property type="molecule type" value="Genomic_DNA"/>
</dbReference>
<keyword evidence="3" id="KW-1185">Reference proteome</keyword>